<feature type="non-terminal residue" evidence="1">
    <location>
        <position position="124"/>
    </location>
</feature>
<name>A0ACC2PPJ4_9HYME</name>
<gene>
    <name evidence="1" type="ORF">QAD02_020724</name>
</gene>
<sequence length="124" mass="15043">MPEVIWKSYIDYEISQGEPDRVRQLYERLLERTQHVKVWTAYAKFEIDNAVHESGVAKIVLARNIFERANDFLKHRRDMKNRALLLDSWQKFENDFGDEKSLNKIMNRMPQMVKQKRRLMNEEE</sequence>
<evidence type="ECO:0000313" key="2">
    <source>
        <dbReference type="Proteomes" id="UP001239111"/>
    </source>
</evidence>
<keyword evidence="2" id="KW-1185">Reference proteome</keyword>
<comment type="caution">
    <text evidence="1">The sequence shown here is derived from an EMBL/GenBank/DDBJ whole genome shotgun (WGS) entry which is preliminary data.</text>
</comment>
<protein>
    <submittedName>
        <fullName evidence="1">Uncharacterized protein</fullName>
    </submittedName>
</protein>
<dbReference type="EMBL" id="CM056741">
    <property type="protein sequence ID" value="KAJ8684931.1"/>
    <property type="molecule type" value="Genomic_DNA"/>
</dbReference>
<accession>A0ACC2PPJ4</accession>
<proteinExistence type="predicted"/>
<evidence type="ECO:0000313" key="1">
    <source>
        <dbReference type="EMBL" id="KAJ8684931.1"/>
    </source>
</evidence>
<organism evidence="1 2">
    <name type="scientific">Eretmocerus hayati</name>
    <dbReference type="NCBI Taxonomy" id="131215"/>
    <lineage>
        <taxon>Eukaryota</taxon>
        <taxon>Metazoa</taxon>
        <taxon>Ecdysozoa</taxon>
        <taxon>Arthropoda</taxon>
        <taxon>Hexapoda</taxon>
        <taxon>Insecta</taxon>
        <taxon>Pterygota</taxon>
        <taxon>Neoptera</taxon>
        <taxon>Endopterygota</taxon>
        <taxon>Hymenoptera</taxon>
        <taxon>Apocrita</taxon>
        <taxon>Proctotrupomorpha</taxon>
        <taxon>Chalcidoidea</taxon>
        <taxon>Aphelinidae</taxon>
        <taxon>Aphelininae</taxon>
        <taxon>Eretmocerus</taxon>
    </lineage>
</organism>
<dbReference type="Proteomes" id="UP001239111">
    <property type="component" value="Chromosome 1"/>
</dbReference>
<reference evidence="1" key="1">
    <citation type="submission" date="2023-04" db="EMBL/GenBank/DDBJ databases">
        <title>A chromosome-level genome assembly of the parasitoid wasp Eretmocerus hayati.</title>
        <authorList>
            <person name="Zhong Y."/>
            <person name="Liu S."/>
            <person name="Liu Y."/>
        </authorList>
    </citation>
    <scope>NUCLEOTIDE SEQUENCE</scope>
    <source>
        <strain evidence="1">ZJU_SS_LIU_2023</strain>
    </source>
</reference>